<accession>A0A553SJZ8</accession>
<comment type="caution">
    <text evidence="1">The sequence shown here is derived from an EMBL/GenBank/DDBJ whole genome shotgun (WGS) entry which is preliminary data.</text>
</comment>
<proteinExistence type="predicted"/>
<evidence type="ECO:0000313" key="2">
    <source>
        <dbReference type="Proteomes" id="UP000319837"/>
    </source>
</evidence>
<name>A0A553SJZ8_NIACI</name>
<protein>
    <submittedName>
        <fullName evidence="1">Putative sporulation protein YtxC</fullName>
    </submittedName>
</protein>
<dbReference type="Pfam" id="PF08812">
    <property type="entry name" value="YtxC"/>
    <property type="match status" value="1"/>
</dbReference>
<evidence type="ECO:0000313" key="1">
    <source>
        <dbReference type="EMBL" id="TRZ37330.1"/>
    </source>
</evidence>
<dbReference type="InterPro" id="IPR014199">
    <property type="entry name" value="Spore_YtxC"/>
</dbReference>
<organism evidence="1 2">
    <name type="scientific">Niallia circulans</name>
    <name type="common">Bacillus circulans</name>
    <dbReference type="NCBI Taxonomy" id="1397"/>
    <lineage>
        <taxon>Bacteria</taxon>
        <taxon>Bacillati</taxon>
        <taxon>Bacillota</taxon>
        <taxon>Bacilli</taxon>
        <taxon>Bacillales</taxon>
        <taxon>Bacillaceae</taxon>
        <taxon>Niallia</taxon>
    </lineage>
</organism>
<sequence length="328" mass="39239">MMLSRAALLLGCLFICEDSCRDFYFLVYPHIHANKDFFHKGGLRLIEVIFQKKGDGEKLLRLINLKYKHTDWAISSIQEEHEFRLKFSWETGQNSLFMQTLKMVLAEFILHYKSEEWARQVLLDRYYYEDEAEQRLILEILHSLLEKERRDLASLLGKIHLHECLDKALGDLLKDNFSFSFDSFVTFRLQNYTQKLNSYVEISIDEYKMEQEYQVFIHTLRDFLGNRSPKIQAIHVLVDLEIQFYDSEYRELSQQDLMKILDRKMFTYQSVYIDPFSIGPLLSLAPKNIYLYTEDREQPIVRTIMNIFEERVNIMEKDAFFHGTPHTF</sequence>
<dbReference type="Proteomes" id="UP000319837">
    <property type="component" value="Unassembled WGS sequence"/>
</dbReference>
<reference evidence="2" key="1">
    <citation type="submission" date="2018-10" db="EMBL/GenBank/DDBJ databases">
        <title>FDA dAtabase for Regulatory Grade micrObial Sequences (FDA-ARGOS): Supporting development and validation of Infectious Disease Dx tests.</title>
        <authorList>
            <person name="Minogue T."/>
            <person name="Wolcott M."/>
            <person name="Wasieloski L."/>
            <person name="Aguilar W."/>
            <person name="Moore D."/>
            <person name="Tallon L."/>
            <person name="Sadzewicz L."/>
            <person name="Sengamalay N."/>
            <person name="Ott S."/>
            <person name="Godinez A."/>
            <person name="Nagaraj S."/>
            <person name="Vavikolanu K."/>
            <person name="Vyas G."/>
            <person name="Nadendla S."/>
            <person name="George J."/>
            <person name="Sichtig H."/>
        </authorList>
    </citation>
    <scope>NUCLEOTIDE SEQUENCE [LARGE SCALE GENOMIC DNA]</scope>
    <source>
        <strain evidence="2">FDAARGOS_343</strain>
    </source>
</reference>
<dbReference type="EMBL" id="RIBP01000004">
    <property type="protein sequence ID" value="TRZ37330.1"/>
    <property type="molecule type" value="Genomic_DNA"/>
</dbReference>
<dbReference type="AlphaFoldDB" id="A0A553SJZ8"/>
<gene>
    <name evidence="1" type="ORF">CEQ21_17910</name>
</gene>